<feature type="region of interest" description="Disordered" evidence="1">
    <location>
        <begin position="38"/>
        <end position="62"/>
    </location>
</feature>
<proteinExistence type="predicted"/>
<dbReference type="OrthoDB" id="4505928at2759"/>
<evidence type="ECO:0000256" key="1">
    <source>
        <dbReference type="SAM" id="MobiDB-lite"/>
    </source>
</evidence>
<accession>A0A364NAV7</accession>
<gene>
    <name evidence="2" type="ORF">DDE83_002438</name>
</gene>
<protein>
    <submittedName>
        <fullName evidence="2">Bzip transcription factor-like protein</fullName>
    </submittedName>
</protein>
<keyword evidence="3" id="KW-1185">Reference proteome</keyword>
<comment type="caution">
    <text evidence="2">The sequence shown here is derived from an EMBL/GenBank/DDBJ whole genome shotgun (WGS) entry which is preliminary data.</text>
</comment>
<dbReference type="Proteomes" id="UP000249619">
    <property type="component" value="Unassembled WGS sequence"/>
</dbReference>
<organism evidence="2 3">
    <name type="scientific">Stemphylium lycopersici</name>
    <name type="common">Tomato gray leaf spot disease fungus</name>
    <name type="synonym">Thyrospora lycopersici</name>
    <dbReference type="NCBI Taxonomy" id="183478"/>
    <lineage>
        <taxon>Eukaryota</taxon>
        <taxon>Fungi</taxon>
        <taxon>Dikarya</taxon>
        <taxon>Ascomycota</taxon>
        <taxon>Pezizomycotina</taxon>
        <taxon>Dothideomycetes</taxon>
        <taxon>Pleosporomycetidae</taxon>
        <taxon>Pleosporales</taxon>
        <taxon>Pleosporineae</taxon>
        <taxon>Pleosporaceae</taxon>
        <taxon>Stemphylium</taxon>
    </lineage>
</organism>
<feature type="compositionally biased region" description="Polar residues" evidence="1">
    <location>
        <begin position="186"/>
        <end position="217"/>
    </location>
</feature>
<reference evidence="3" key="1">
    <citation type="submission" date="2018-05" db="EMBL/GenBank/DDBJ databases">
        <title>Draft genome sequence of Stemphylium lycopersici strain CIDEFI 213.</title>
        <authorList>
            <person name="Medina R."/>
            <person name="Franco M.E.E."/>
            <person name="Lucentini C.G."/>
            <person name="Saparrat M.C.N."/>
            <person name="Balatti P.A."/>
        </authorList>
    </citation>
    <scope>NUCLEOTIDE SEQUENCE [LARGE SCALE GENOMIC DNA]</scope>
    <source>
        <strain evidence="3">CIDEFI 213</strain>
    </source>
</reference>
<dbReference type="PANTHER" id="PTHR42070:SF1">
    <property type="entry name" value="FILAMENT ASSOCIATED PROTEIN, PUTATIVE (AFU_ORTHOLOGUE AFUA_8G06630)-RELATED"/>
    <property type="match status" value="1"/>
</dbReference>
<evidence type="ECO:0000313" key="2">
    <source>
        <dbReference type="EMBL" id="RAR14171.1"/>
    </source>
</evidence>
<feature type="compositionally biased region" description="Basic and acidic residues" evidence="1">
    <location>
        <begin position="52"/>
        <end position="62"/>
    </location>
</feature>
<sequence length="340" mass="37563">MWRPGPPALLARTPHLILELLGTLQFFAYHPPIFNGNLNMSKKGSDTPSSIRIRENQRRSRNQRKELIQDLQRRVQEYEAKGIAATQDMQRAARKVAEENSRLRNLLASRGVARDEVDAYLRSFDDGIAPPIHSSYALPVQRRSDQAEPRNGAVQHDVGLRMQPAARPLAPNHARPTAHTPMQPVAPSTTPSPEQPAMNLQRTNSSIVRTLQRQSCGVQEDAATNMDAEHEPRMPATSNDSSCCRPADSNAQEHNVSTFSMTEDDADCPSTASCFCPPTSAPKERPLDTGLLISCETAATIIAEMRGDGDRNRIRASLGCHGDTDCNVKNTLVLELMDER</sequence>
<feature type="region of interest" description="Disordered" evidence="1">
    <location>
        <begin position="168"/>
        <end position="249"/>
    </location>
</feature>
<dbReference type="AlphaFoldDB" id="A0A364NAV7"/>
<dbReference type="STRING" id="183478.A0A364NAV7"/>
<dbReference type="PANTHER" id="PTHR42070">
    <property type="entry name" value="FILAMENT ASSOCIATED PROTEIN, PUTATIVE (AFU_ORTHOLOGUE AFUA_8G06630)-RELATED"/>
    <property type="match status" value="1"/>
</dbReference>
<name>A0A364NAV7_STELY</name>
<evidence type="ECO:0000313" key="3">
    <source>
        <dbReference type="Proteomes" id="UP000249619"/>
    </source>
</evidence>
<dbReference type="EMBL" id="QGDH01000025">
    <property type="protein sequence ID" value="RAR14171.1"/>
    <property type="molecule type" value="Genomic_DNA"/>
</dbReference>
<feature type="compositionally biased region" description="Polar residues" evidence="1">
    <location>
        <begin position="38"/>
        <end position="50"/>
    </location>
</feature>
<dbReference type="CDD" id="cd14688">
    <property type="entry name" value="bZIP_YAP"/>
    <property type="match status" value="1"/>
</dbReference>